<dbReference type="EMBL" id="WTVG01000008">
    <property type="protein sequence ID" value="NMG24002.1"/>
    <property type="molecule type" value="Genomic_DNA"/>
</dbReference>
<dbReference type="Proteomes" id="UP000615989">
    <property type="component" value="Unassembled WGS sequence"/>
</dbReference>
<name>A0ABX1PKW7_9RHOO</name>
<dbReference type="RefSeq" id="WP_169117406.1">
    <property type="nucleotide sequence ID" value="NZ_WTVG02000038.1"/>
</dbReference>
<organism evidence="1 2">
    <name type="scientific">Aromatoleum anaerobium</name>
    <dbReference type="NCBI Taxonomy" id="182180"/>
    <lineage>
        <taxon>Bacteria</taxon>
        <taxon>Pseudomonadati</taxon>
        <taxon>Pseudomonadota</taxon>
        <taxon>Betaproteobacteria</taxon>
        <taxon>Rhodocyclales</taxon>
        <taxon>Rhodocyclaceae</taxon>
        <taxon>Aromatoleum</taxon>
    </lineage>
</organism>
<sequence length="71" mass="8096">MELIHKLESLPSAQRTAVMQLVDALFAERRHDVGQLDAAITAARGSWPRKMSAQEIDSEVKAMRDEWDERC</sequence>
<gene>
    <name evidence="1" type="ORF">GO606_04545</name>
</gene>
<protein>
    <recommendedName>
        <fullName evidence="3">Addiction module component</fullName>
    </recommendedName>
</protein>
<keyword evidence="2" id="KW-1185">Reference proteome</keyword>
<reference evidence="1" key="1">
    <citation type="submission" date="2019-12" db="EMBL/GenBank/DDBJ databases">
        <title>Comparative genomics gives insights into the taxonomy of the Azoarcus-Aromatoleum group and reveals separate origins of nif in the plant-associated Azoarcus and non-plant-associated Aromatoleum sub-groups.</title>
        <authorList>
            <person name="Lafos M."/>
            <person name="Maluk M."/>
            <person name="Batista M."/>
            <person name="Junghare M."/>
            <person name="Carmona M."/>
            <person name="Faoro H."/>
            <person name="Cruz L.M."/>
            <person name="Battistoni F."/>
            <person name="De Souza E."/>
            <person name="Pedrosa F."/>
            <person name="Chen W.-M."/>
            <person name="Poole P.S."/>
            <person name="Dixon R.A."/>
            <person name="James E.K."/>
        </authorList>
    </citation>
    <scope>NUCLEOTIDE SEQUENCE</scope>
    <source>
        <strain evidence="1">LuFRes1</strain>
    </source>
</reference>
<evidence type="ECO:0000313" key="2">
    <source>
        <dbReference type="Proteomes" id="UP000615989"/>
    </source>
</evidence>
<evidence type="ECO:0000313" key="1">
    <source>
        <dbReference type="EMBL" id="NMG24002.1"/>
    </source>
</evidence>
<proteinExistence type="predicted"/>
<evidence type="ECO:0008006" key="3">
    <source>
        <dbReference type="Google" id="ProtNLM"/>
    </source>
</evidence>
<comment type="caution">
    <text evidence="1">The sequence shown here is derived from an EMBL/GenBank/DDBJ whole genome shotgun (WGS) entry which is preliminary data.</text>
</comment>
<accession>A0ABX1PKW7</accession>